<evidence type="ECO:0000313" key="5">
    <source>
        <dbReference type="Proteomes" id="UP001163046"/>
    </source>
</evidence>
<sequence>MDATQAGRLPVFDLANNYLNIIMFSFLNAHCSSWIDLKKDDQVKKAEIVKEVQSIVLNSERSKDDIRDCGGIQALCRLLSLNRDPLVLQHILASLASLSFENESNCDEVRKPRWTSNRVLSFRKGTIISTEDSAVQESIAWALKNLAATERNQNEARIRGGIKALCELLRTASDDKVQERVTWAIGSLVKDHISNCQAVQECGGLKTLCDLVSQTHSENVLERTTWALGMLAIDLNNRNLIRQYGGIENICKKLQESPSQQIIKQGALTLKTLASNNQFNKDVMSRLGLIGTLRSFMTDEPQRLGIIARRVCWDLLQRLLGSAAGNFQTSITPPVPAPVSRTQACSTSPGSVKKNETEARLVNGVKDDNDGDDLPPLGGEDSDKENESAKSVNATPPANAYAKVATRENVSQQVTRRNVNASARPTNHPRPSAAEEENVVPFSVHPRTVWSQTRELVRVNVKLRGVERQQTEITASRLRFRTQMGHSLYELDLELFEDIDSEKRNHAVWTRLLKSKDKLPYVSIDFDRWEVWSSSEEDEGEGADNAPNAQAAAAPTNPNNSRRSSEDKGERRQVLLPEMIVSGSESDEESMASDVDCFNFHH</sequence>
<gene>
    <name evidence="4" type="primary">TDRD12_3</name>
    <name evidence="4" type="ORF">OS493_004864</name>
</gene>
<dbReference type="GO" id="GO:0003724">
    <property type="term" value="F:RNA helicase activity"/>
    <property type="evidence" value="ECO:0007669"/>
    <property type="project" value="UniProtKB-EC"/>
</dbReference>
<accession>A0A9W9Z3W4</accession>
<dbReference type="SMART" id="SM00185">
    <property type="entry name" value="ARM"/>
    <property type="match status" value="5"/>
</dbReference>
<dbReference type="InterPro" id="IPR016024">
    <property type="entry name" value="ARM-type_fold"/>
</dbReference>
<dbReference type="EMBL" id="MU826827">
    <property type="protein sequence ID" value="KAJ7374526.1"/>
    <property type="molecule type" value="Genomic_DNA"/>
</dbReference>
<feature type="compositionally biased region" description="Polar residues" evidence="2">
    <location>
        <begin position="408"/>
        <end position="425"/>
    </location>
</feature>
<dbReference type="InterPro" id="IPR008978">
    <property type="entry name" value="HSP20-like_chaperone"/>
</dbReference>
<keyword evidence="4" id="KW-0378">Hydrolase</keyword>
<dbReference type="Pfam" id="PF00514">
    <property type="entry name" value="Arm"/>
    <property type="match status" value="3"/>
</dbReference>
<feature type="domain" description="CS" evidence="3">
    <location>
        <begin position="443"/>
        <end position="536"/>
    </location>
</feature>
<evidence type="ECO:0000256" key="1">
    <source>
        <dbReference type="PROSITE-ProRule" id="PRU00259"/>
    </source>
</evidence>
<dbReference type="PANTHER" id="PTHR46241">
    <property type="entry name" value="ARMADILLO REPEAT-CONTAINING PROTEIN 4 ARMC4"/>
    <property type="match status" value="1"/>
</dbReference>
<dbReference type="InterPro" id="IPR011989">
    <property type="entry name" value="ARM-like"/>
</dbReference>
<dbReference type="InterPro" id="IPR000225">
    <property type="entry name" value="Armadillo"/>
</dbReference>
<evidence type="ECO:0000313" key="4">
    <source>
        <dbReference type="EMBL" id="KAJ7374526.1"/>
    </source>
</evidence>
<proteinExistence type="predicted"/>
<dbReference type="InterPro" id="IPR007052">
    <property type="entry name" value="CS_dom"/>
</dbReference>
<dbReference type="AlphaFoldDB" id="A0A9W9Z3W4"/>
<reference evidence="4" key="1">
    <citation type="submission" date="2023-01" db="EMBL/GenBank/DDBJ databases">
        <title>Genome assembly of the deep-sea coral Lophelia pertusa.</title>
        <authorList>
            <person name="Herrera S."/>
            <person name="Cordes E."/>
        </authorList>
    </citation>
    <scope>NUCLEOTIDE SEQUENCE</scope>
    <source>
        <strain evidence="4">USNM1676648</strain>
        <tissue evidence="4">Polyp</tissue>
    </source>
</reference>
<feature type="compositionally biased region" description="Basic and acidic residues" evidence="2">
    <location>
        <begin position="563"/>
        <end position="573"/>
    </location>
</feature>
<dbReference type="Proteomes" id="UP001163046">
    <property type="component" value="Unassembled WGS sequence"/>
</dbReference>
<dbReference type="PANTHER" id="PTHR46241:SF1">
    <property type="entry name" value="OUTER DYNEIN ARM-DOCKING COMPLEX SUBUNIT 2"/>
    <property type="match status" value="1"/>
</dbReference>
<organism evidence="4 5">
    <name type="scientific">Desmophyllum pertusum</name>
    <dbReference type="NCBI Taxonomy" id="174260"/>
    <lineage>
        <taxon>Eukaryota</taxon>
        <taxon>Metazoa</taxon>
        <taxon>Cnidaria</taxon>
        <taxon>Anthozoa</taxon>
        <taxon>Hexacorallia</taxon>
        <taxon>Scleractinia</taxon>
        <taxon>Caryophylliina</taxon>
        <taxon>Caryophylliidae</taxon>
        <taxon>Desmophyllum</taxon>
    </lineage>
</organism>
<feature type="region of interest" description="Disordered" evidence="2">
    <location>
        <begin position="327"/>
        <end position="438"/>
    </location>
</feature>
<dbReference type="PROSITE" id="PS50176">
    <property type="entry name" value="ARM_REPEAT"/>
    <property type="match status" value="1"/>
</dbReference>
<dbReference type="GO" id="GO:0016787">
    <property type="term" value="F:hydrolase activity"/>
    <property type="evidence" value="ECO:0007669"/>
    <property type="project" value="UniProtKB-KW"/>
</dbReference>
<dbReference type="PROSITE" id="PS51203">
    <property type="entry name" value="CS"/>
    <property type="match status" value="1"/>
</dbReference>
<comment type="caution">
    <text evidence="4">The sequence shown here is derived from an EMBL/GenBank/DDBJ whole genome shotgun (WGS) entry which is preliminary data.</text>
</comment>
<name>A0A9W9Z3W4_9CNID</name>
<feature type="repeat" description="ARM" evidence="1">
    <location>
        <begin position="203"/>
        <end position="246"/>
    </location>
</feature>
<dbReference type="EC" id="3.6.4.13" evidence="4"/>
<dbReference type="OrthoDB" id="249932at2759"/>
<dbReference type="Gene3D" id="1.25.10.10">
    <property type="entry name" value="Leucine-rich Repeat Variant"/>
    <property type="match status" value="2"/>
</dbReference>
<dbReference type="SUPFAM" id="SSF49764">
    <property type="entry name" value="HSP20-like chaperones"/>
    <property type="match status" value="1"/>
</dbReference>
<keyword evidence="5" id="KW-1185">Reference proteome</keyword>
<evidence type="ECO:0000256" key="2">
    <source>
        <dbReference type="SAM" id="MobiDB-lite"/>
    </source>
</evidence>
<dbReference type="SUPFAM" id="SSF48371">
    <property type="entry name" value="ARM repeat"/>
    <property type="match status" value="1"/>
</dbReference>
<evidence type="ECO:0000259" key="3">
    <source>
        <dbReference type="PROSITE" id="PS51203"/>
    </source>
</evidence>
<feature type="compositionally biased region" description="Low complexity" evidence="2">
    <location>
        <begin position="543"/>
        <end position="560"/>
    </location>
</feature>
<feature type="region of interest" description="Disordered" evidence="2">
    <location>
        <begin position="535"/>
        <end position="602"/>
    </location>
</feature>
<protein>
    <submittedName>
        <fullName evidence="4">Tdrd12p</fullName>
        <ecNumber evidence="4">3.6.4.13</ecNumber>
    </submittedName>
</protein>
<dbReference type="Gene3D" id="2.60.40.790">
    <property type="match status" value="1"/>
</dbReference>
<feature type="compositionally biased region" description="Polar residues" evidence="2">
    <location>
        <begin position="340"/>
        <end position="350"/>
    </location>
</feature>